<evidence type="ECO:0000313" key="3">
    <source>
        <dbReference type="Proteomes" id="UP001652700"/>
    </source>
</evidence>
<dbReference type="GeneID" id="126891697"/>
<dbReference type="EnsemblMetazoa" id="XM_050660960.1">
    <property type="protein sequence ID" value="XP_050516917.1"/>
    <property type="gene ID" value="LOC126891697"/>
</dbReference>
<organism evidence="2 3">
    <name type="scientific">Diabrotica virgifera virgifera</name>
    <name type="common">western corn rootworm</name>
    <dbReference type="NCBI Taxonomy" id="50390"/>
    <lineage>
        <taxon>Eukaryota</taxon>
        <taxon>Metazoa</taxon>
        <taxon>Ecdysozoa</taxon>
        <taxon>Arthropoda</taxon>
        <taxon>Hexapoda</taxon>
        <taxon>Insecta</taxon>
        <taxon>Pterygota</taxon>
        <taxon>Neoptera</taxon>
        <taxon>Endopterygota</taxon>
        <taxon>Coleoptera</taxon>
        <taxon>Polyphaga</taxon>
        <taxon>Cucujiformia</taxon>
        <taxon>Chrysomeloidea</taxon>
        <taxon>Chrysomelidae</taxon>
        <taxon>Galerucinae</taxon>
        <taxon>Diabroticina</taxon>
        <taxon>Diabroticites</taxon>
        <taxon>Diabrotica</taxon>
    </lineage>
</organism>
<sequence length="132" mass="15709">MKAAGISGYLKEIVWKNKYLNTESKVKIYKTTIRPIITYASETKPDTNRTLQMMRTVEMRTLRSIQGKTLRDRIRCEDVRQNYGIQDIGRWFRQRRRYWNKHKKKIEDSRLVKSAKTNNPVGKRPQGRPPTP</sequence>
<evidence type="ECO:0000256" key="1">
    <source>
        <dbReference type="SAM" id="MobiDB-lite"/>
    </source>
</evidence>
<keyword evidence="3" id="KW-1185">Reference proteome</keyword>
<feature type="region of interest" description="Disordered" evidence="1">
    <location>
        <begin position="107"/>
        <end position="132"/>
    </location>
</feature>
<dbReference type="RefSeq" id="XP_050516917.1">
    <property type="nucleotide sequence ID" value="XM_050660960.1"/>
</dbReference>
<name>A0ABM5L3A0_DIAVI</name>
<accession>A0ABM5L3A0</accession>
<evidence type="ECO:0000313" key="2">
    <source>
        <dbReference type="EnsemblMetazoa" id="XP_050516917.1"/>
    </source>
</evidence>
<dbReference type="Proteomes" id="UP001652700">
    <property type="component" value="Unplaced"/>
</dbReference>
<protein>
    <submittedName>
        <fullName evidence="2">Uncharacterized protein</fullName>
    </submittedName>
</protein>
<reference evidence="2" key="1">
    <citation type="submission" date="2025-05" db="UniProtKB">
        <authorList>
            <consortium name="EnsemblMetazoa"/>
        </authorList>
    </citation>
    <scope>IDENTIFICATION</scope>
</reference>
<proteinExistence type="predicted"/>